<sequence>MRIRVSVGLLGAAVSLGVAFAGNATAEDIDDGWPYGGVGGLTPSSLALPGFLVIAQGYGTNEGQHAFGPIVDNWGDYTATHDVDKTDDWYTVHDNTFIIPGLYTNQHTEVTNVLDDAAGYPSVGTVFDETELFRSNSPVGAIDWFTSSTLNDPEVGYASQFTMWPLFMNTFLYTDDGMKDVVSSFGQQFTVFELPFTDASGAGDASDAGGGFAQLLAELAGAAPGATDLL</sequence>
<proteinExistence type="predicted"/>
<feature type="chain" id="PRO_5029833480" description="PE-PPE domain-containing protein" evidence="1">
    <location>
        <begin position="27"/>
        <end position="230"/>
    </location>
</feature>
<dbReference type="Proteomes" id="UP000466997">
    <property type="component" value="Chromosome"/>
</dbReference>
<accession>A0A7I7JNF2</accession>
<dbReference type="EMBL" id="AP022562">
    <property type="protein sequence ID" value="BBX13330.1"/>
    <property type="molecule type" value="Genomic_DNA"/>
</dbReference>
<evidence type="ECO:0000313" key="2">
    <source>
        <dbReference type="EMBL" id="BBX13330.1"/>
    </source>
</evidence>
<keyword evidence="1" id="KW-0732">Signal</keyword>
<dbReference type="RefSeq" id="WP_013830590.1">
    <property type="nucleotide sequence ID" value="NZ_AP022562.1"/>
</dbReference>
<name>A0A7I7JNF2_9MYCO</name>
<dbReference type="KEGG" id="mnm:MNVM_24110"/>
<evidence type="ECO:0008006" key="4">
    <source>
        <dbReference type="Google" id="ProtNLM"/>
    </source>
</evidence>
<feature type="signal peptide" evidence="1">
    <location>
        <begin position="1"/>
        <end position="26"/>
    </location>
</feature>
<gene>
    <name evidence="2" type="ORF">MNVM_24110</name>
</gene>
<evidence type="ECO:0000256" key="1">
    <source>
        <dbReference type="SAM" id="SignalP"/>
    </source>
</evidence>
<evidence type="ECO:0000313" key="3">
    <source>
        <dbReference type="Proteomes" id="UP000466997"/>
    </source>
</evidence>
<organism evidence="2 3">
    <name type="scientific">Mycobacterium novum</name>
    <dbReference type="NCBI Taxonomy" id="2492438"/>
    <lineage>
        <taxon>Bacteria</taxon>
        <taxon>Bacillati</taxon>
        <taxon>Actinomycetota</taxon>
        <taxon>Actinomycetes</taxon>
        <taxon>Mycobacteriales</taxon>
        <taxon>Mycobacteriaceae</taxon>
        <taxon>Mycobacterium</taxon>
    </lineage>
</organism>
<reference evidence="2 3" key="1">
    <citation type="journal article" date="2019" name="Emerg. Microbes Infect.">
        <title>Comprehensive subspecies identification of 175 nontuberculous mycobacteria species based on 7547 genomic profiles.</title>
        <authorList>
            <person name="Matsumoto Y."/>
            <person name="Kinjo T."/>
            <person name="Motooka D."/>
            <person name="Nabeya D."/>
            <person name="Jung N."/>
            <person name="Uechi K."/>
            <person name="Horii T."/>
            <person name="Iida T."/>
            <person name="Fujita J."/>
            <person name="Nakamura S."/>
        </authorList>
    </citation>
    <scope>NUCLEOTIDE SEQUENCE [LARGE SCALE GENOMIC DNA]</scope>
    <source>
        <strain evidence="2 3">JCM 6391</strain>
    </source>
</reference>
<keyword evidence="3" id="KW-1185">Reference proteome</keyword>
<protein>
    <recommendedName>
        <fullName evidence="4">PE-PPE domain-containing protein</fullName>
    </recommendedName>
</protein>
<dbReference type="AlphaFoldDB" id="A0A7I7JNF2"/>